<evidence type="ECO:0000259" key="4">
    <source>
        <dbReference type="Pfam" id="PF08241"/>
    </source>
</evidence>
<dbReference type="Proteomes" id="UP000273828">
    <property type="component" value="Unassembled WGS sequence"/>
</dbReference>
<dbReference type="SUPFAM" id="SSF53335">
    <property type="entry name" value="S-adenosyl-L-methionine-dependent methyltransferases"/>
    <property type="match status" value="1"/>
</dbReference>
<dbReference type="InterPro" id="IPR013216">
    <property type="entry name" value="Methyltransf_11"/>
</dbReference>
<evidence type="ECO:0000256" key="1">
    <source>
        <dbReference type="ARBA" id="ARBA00022603"/>
    </source>
</evidence>
<evidence type="ECO:0000313" key="6">
    <source>
        <dbReference type="Proteomes" id="UP000273828"/>
    </source>
</evidence>
<dbReference type="PANTHER" id="PTHR43464:SF19">
    <property type="entry name" value="UBIQUINONE BIOSYNTHESIS O-METHYLTRANSFERASE, MITOCHONDRIAL"/>
    <property type="match status" value="1"/>
</dbReference>
<dbReference type="OrthoDB" id="56895at2157"/>
<gene>
    <name evidence="5" type="ORF">EA462_14280</name>
</gene>
<dbReference type="InterPro" id="IPR029063">
    <property type="entry name" value="SAM-dependent_MTases_sf"/>
</dbReference>
<dbReference type="Pfam" id="PF08241">
    <property type="entry name" value="Methyltransf_11"/>
    <property type="match status" value="1"/>
</dbReference>
<dbReference type="CDD" id="cd02440">
    <property type="entry name" value="AdoMet_MTases"/>
    <property type="match status" value="1"/>
</dbReference>
<dbReference type="PANTHER" id="PTHR43464">
    <property type="entry name" value="METHYLTRANSFERASE"/>
    <property type="match status" value="1"/>
</dbReference>
<organism evidence="5 6">
    <name type="scientific">Natrarchaeobius halalkaliphilus</name>
    <dbReference type="NCBI Taxonomy" id="1679091"/>
    <lineage>
        <taxon>Archaea</taxon>
        <taxon>Methanobacteriati</taxon>
        <taxon>Methanobacteriota</taxon>
        <taxon>Stenosarchaea group</taxon>
        <taxon>Halobacteria</taxon>
        <taxon>Halobacteriales</taxon>
        <taxon>Natrialbaceae</taxon>
        <taxon>Natrarchaeobius</taxon>
    </lineage>
</organism>
<evidence type="ECO:0000313" key="5">
    <source>
        <dbReference type="EMBL" id="RQG88019.1"/>
    </source>
</evidence>
<keyword evidence="6" id="KW-1185">Reference proteome</keyword>
<dbReference type="Gene3D" id="3.40.50.150">
    <property type="entry name" value="Vaccinia Virus protein VP39"/>
    <property type="match status" value="1"/>
</dbReference>
<keyword evidence="1 5" id="KW-0489">Methyltransferase</keyword>
<dbReference type="GO" id="GO:0032259">
    <property type="term" value="P:methylation"/>
    <property type="evidence" value="ECO:0007669"/>
    <property type="project" value="UniProtKB-KW"/>
</dbReference>
<dbReference type="AlphaFoldDB" id="A0A3N6M5K4"/>
<sequence length="259" mass="29204">MDADPEDDLTRVADAFGTALREYYDGDGPGVYTTVRDDGKRTKADLSHYFDSHDEWESPTKQALTYIRPGDRVLDVGCGSGRHALWLQEQGYDVVAIDQSQQAIDICEDRGIDSCSVMDMTDLQFEDDAFDTILVVGNIIGLGGSLTDISGYFDEFDRITTDRGRVITDSQNPFPDGIEDSAYFRDNQIDDRDASTVRFRVQYRDLVEDWLEIAMLGEDELTTLLEDTSWSVTETIETAPGDGWYSVAMQWYFAVIDKN</sequence>
<evidence type="ECO:0000256" key="3">
    <source>
        <dbReference type="ARBA" id="ARBA00022691"/>
    </source>
</evidence>
<evidence type="ECO:0000256" key="2">
    <source>
        <dbReference type="ARBA" id="ARBA00022679"/>
    </source>
</evidence>
<keyword evidence="3" id="KW-0949">S-adenosyl-L-methionine</keyword>
<accession>A0A3N6M5K4</accession>
<protein>
    <submittedName>
        <fullName evidence="5">Methyltransferase domain-containing protein</fullName>
    </submittedName>
</protein>
<dbReference type="RefSeq" id="WP_124179214.1">
    <property type="nucleotide sequence ID" value="NZ_REFY01000005.1"/>
</dbReference>
<proteinExistence type="predicted"/>
<name>A0A3N6M5K4_9EURY</name>
<reference evidence="5 6" key="1">
    <citation type="submission" date="2018-10" db="EMBL/GenBank/DDBJ databases">
        <title>Natrarchaeobius chitinivorans gen. nov., sp. nov., and Natrarchaeobius haloalkaliphilus sp. nov., alkaliphilic, chitin-utilizing haloarchaea from hypersaline alkaline lakes.</title>
        <authorList>
            <person name="Sorokin D.Y."/>
            <person name="Elcheninov A.G."/>
            <person name="Kostrikina N.A."/>
            <person name="Bale N.J."/>
            <person name="Sinninghe Damste J.S."/>
            <person name="Khijniak T.V."/>
            <person name="Kublanov I.V."/>
            <person name="Toshchakov S.V."/>
        </authorList>
    </citation>
    <scope>NUCLEOTIDE SEQUENCE [LARGE SCALE GENOMIC DNA]</scope>
    <source>
        <strain evidence="5 6">AArcht-Sl</strain>
    </source>
</reference>
<feature type="domain" description="Methyltransferase type 11" evidence="4">
    <location>
        <begin position="74"/>
        <end position="167"/>
    </location>
</feature>
<comment type="caution">
    <text evidence="5">The sequence shown here is derived from an EMBL/GenBank/DDBJ whole genome shotgun (WGS) entry which is preliminary data.</text>
</comment>
<keyword evidence="2 5" id="KW-0808">Transferase</keyword>
<dbReference type="EMBL" id="REFY01000005">
    <property type="protein sequence ID" value="RQG88019.1"/>
    <property type="molecule type" value="Genomic_DNA"/>
</dbReference>
<dbReference type="GO" id="GO:0008757">
    <property type="term" value="F:S-adenosylmethionine-dependent methyltransferase activity"/>
    <property type="evidence" value="ECO:0007669"/>
    <property type="project" value="InterPro"/>
</dbReference>